<protein>
    <submittedName>
        <fullName evidence="1">Uncharacterized protein</fullName>
    </submittedName>
</protein>
<proteinExistence type="predicted"/>
<evidence type="ECO:0000313" key="2">
    <source>
        <dbReference type="Proteomes" id="UP001467690"/>
    </source>
</evidence>
<gene>
    <name evidence="1" type="ORF">ABS311_06925</name>
</gene>
<reference evidence="1 2" key="1">
    <citation type="submission" date="2024-06" db="EMBL/GenBank/DDBJ databases">
        <authorList>
            <person name="Chen R.Y."/>
        </authorList>
    </citation>
    <scope>NUCLEOTIDE SEQUENCE [LARGE SCALE GENOMIC DNA]</scope>
    <source>
        <strain evidence="1 2">D2</strain>
    </source>
</reference>
<evidence type="ECO:0000313" key="1">
    <source>
        <dbReference type="EMBL" id="MER2491611.1"/>
    </source>
</evidence>
<dbReference type="EMBL" id="JBELOE010000136">
    <property type="protein sequence ID" value="MER2491611.1"/>
    <property type="molecule type" value="Genomic_DNA"/>
</dbReference>
<dbReference type="RefSeq" id="WP_350401205.1">
    <property type="nucleotide sequence ID" value="NZ_JBELOE010000136.1"/>
</dbReference>
<keyword evidence="2" id="KW-1185">Reference proteome</keyword>
<accession>A0ABV1RFA9</accession>
<sequence length="268" mass="30228">MTPEEYQNQRRIEVEQLAKEKFAKLIKISPEQLIEVEADKNEKVRIYDRFELTTKKTPDFIAIDGSERSGNSLMFIEVNEPQGGLMKAYGIGEQLQNAMKNAPLSNGMDGNYSRVILNPPNSPINGEITNKVKNTYKKYSFNRTSAPEPSLNTGLLYCMGDTRHETIEEKNNFVSMSHAQFFTLLGEACLTLSGRKKGFPELHSCKNKVFAIDFCDEFKFMGFVAFIGGDSAVGYNYIVANKRFLKAKANFVAKRLAKLATTRGRLEC</sequence>
<dbReference type="Proteomes" id="UP001467690">
    <property type="component" value="Unassembled WGS sequence"/>
</dbReference>
<organism evidence="1 2">
    <name type="scientific">Catenovulum sediminis</name>
    <dbReference type="NCBI Taxonomy" id="1740262"/>
    <lineage>
        <taxon>Bacteria</taxon>
        <taxon>Pseudomonadati</taxon>
        <taxon>Pseudomonadota</taxon>
        <taxon>Gammaproteobacteria</taxon>
        <taxon>Alteromonadales</taxon>
        <taxon>Alteromonadaceae</taxon>
        <taxon>Catenovulum</taxon>
    </lineage>
</organism>
<name>A0ABV1RFA9_9ALTE</name>
<comment type="caution">
    <text evidence="1">The sequence shown here is derived from an EMBL/GenBank/DDBJ whole genome shotgun (WGS) entry which is preliminary data.</text>
</comment>